<dbReference type="EMBL" id="VDFN01000004">
    <property type="protein sequence ID" value="MQS45063.1"/>
    <property type="molecule type" value="Genomic_DNA"/>
</dbReference>
<feature type="domain" description="ABC-2 type transporter transmembrane" evidence="6">
    <location>
        <begin position="45"/>
        <end position="230"/>
    </location>
</feature>
<evidence type="ECO:0000313" key="7">
    <source>
        <dbReference type="EMBL" id="MQS45063.1"/>
    </source>
</evidence>
<feature type="transmembrane region" description="Helical" evidence="5">
    <location>
        <begin position="131"/>
        <end position="150"/>
    </location>
</feature>
<organism evidence="7 8">
    <name type="scientific">Companilactobacillus mishanensis</name>
    <dbReference type="NCBI Taxonomy" id="2486008"/>
    <lineage>
        <taxon>Bacteria</taxon>
        <taxon>Bacillati</taxon>
        <taxon>Bacillota</taxon>
        <taxon>Bacilli</taxon>
        <taxon>Lactobacillales</taxon>
        <taxon>Lactobacillaceae</taxon>
        <taxon>Companilactobacillus</taxon>
    </lineage>
</organism>
<dbReference type="InterPro" id="IPR013525">
    <property type="entry name" value="ABC2_TM"/>
</dbReference>
<keyword evidence="2 5" id="KW-0812">Transmembrane</keyword>
<keyword evidence="8" id="KW-1185">Reference proteome</keyword>
<evidence type="ECO:0000256" key="4">
    <source>
        <dbReference type="ARBA" id="ARBA00023136"/>
    </source>
</evidence>
<feature type="transmembrane region" description="Helical" evidence="5">
    <location>
        <begin position="215"/>
        <end position="234"/>
    </location>
</feature>
<keyword evidence="4 5" id="KW-0472">Membrane</keyword>
<reference evidence="7 8" key="1">
    <citation type="journal article" date="2019" name="Syst. Appl. Microbiol.">
        <title>Polyphasic characterization of two novel Lactobacillus spp. isolated from blown salami packages: Description of Lactobacillus halodurans sp. nov. and Lactobacillus salsicarnum sp. nov.</title>
        <authorList>
            <person name="Schuster J.A."/>
            <person name="Klingl A."/>
            <person name="Vogel R.F."/>
            <person name="Ehrmann M.A."/>
        </authorList>
    </citation>
    <scope>NUCLEOTIDE SEQUENCE [LARGE SCALE GENOMIC DNA]</scope>
    <source>
        <strain evidence="7 8">TMW 1.2098</strain>
    </source>
</reference>
<proteinExistence type="predicted"/>
<evidence type="ECO:0000256" key="1">
    <source>
        <dbReference type="ARBA" id="ARBA00004141"/>
    </source>
</evidence>
<feature type="transmembrane region" description="Helical" evidence="5">
    <location>
        <begin position="162"/>
        <end position="180"/>
    </location>
</feature>
<evidence type="ECO:0000256" key="2">
    <source>
        <dbReference type="ARBA" id="ARBA00022692"/>
    </source>
</evidence>
<sequence>MNLSIRKINAIFKLKTQSIFTNMSIMVAPLMAIGYVLIMKLVMPDTGFTGAYLLGFGVLFNVILGGIMMGSYPLSEEKEKNTLRVLMTSSVNGMEFLIGSLLPSIILIVVVNIILVPISSISISKISWGPYLLFTTLGGLISLLLGYVIGIYSKSQMQSSNISMPFIVLLTFTPVFQAANKSLAHIMSYTYSGVITEFISKMLTSGKYNFDVKNIVVMVSWFIICLVVFVYAYSKHGLDYE</sequence>
<comment type="caution">
    <text evidence="7">The sequence shown here is derived from an EMBL/GenBank/DDBJ whole genome shotgun (WGS) entry which is preliminary data.</text>
</comment>
<name>A0ABW9P745_9LACO</name>
<accession>A0ABW9P745</accession>
<evidence type="ECO:0000313" key="8">
    <source>
        <dbReference type="Proteomes" id="UP000436655"/>
    </source>
</evidence>
<evidence type="ECO:0000256" key="5">
    <source>
        <dbReference type="SAM" id="Phobius"/>
    </source>
</evidence>
<comment type="subcellular location">
    <subcellularLocation>
        <location evidence="1">Membrane</location>
        <topology evidence="1">Multi-pass membrane protein</topology>
    </subcellularLocation>
</comment>
<feature type="transmembrane region" description="Helical" evidence="5">
    <location>
        <begin position="50"/>
        <end position="75"/>
    </location>
</feature>
<dbReference type="RefSeq" id="WP_125704459.1">
    <property type="nucleotide sequence ID" value="NZ_JBHTOO010000004.1"/>
</dbReference>
<dbReference type="Pfam" id="PF12698">
    <property type="entry name" value="ABC2_membrane_3"/>
    <property type="match status" value="1"/>
</dbReference>
<feature type="transmembrane region" description="Helical" evidence="5">
    <location>
        <begin position="20"/>
        <end position="38"/>
    </location>
</feature>
<gene>
    <name evidence="7" type="ORF">FHL03_06155</name>
</gene>
<protein>
    <submittedName>
        <fullName evidence="7">ABC transporter permease</fullName>
    </submittedName>
</protein>
<dbReference type="Proteomes" id="UP000436655">
    <property type="component" value="Unassembled WGS sequence"/>
</dbReference>
<keyword evidence="3 5" id="KW-1133">Transmembrane helix</keyword>
<evidence type="ECO:0000256" key="3">
    <source>
        <dbReference type="ARBA" id="ARBA00022989"/>
    </source>
</evidence>
<feature type="transmembrane region" description="Helical" evidence="5">
    <location>
        <begin position="96"/>
        <end position="119"/>
    </location>
</feature>
<evidence type="ECO:0000259" key="6">
    <source>
        <dbReference type="Pfam" id="PF12698"/>
    </source>
</evidence>